<dbReference type="PANTHER" id="PTHR10000:SF8">
    <property type="entry name" value="HAD SUPERFAMILY HYDROLASE-LIKE, TYPE 3"/>
    <property type="match status" value="1"/>
</dbReference>
<dbReference type="SUPFAM" id="SSF56784">
    <property type="entry name" value="HAD-like"/>
    <property type="match status" value="1"/>
</dbReference>
<dbReference type="SFLD" id="SFLDG01142">
    <property type="entry name" value="C2.B.2:_Mannosyl-3-phosphoglyc"/>
    <property type="match status" value="1"/>
</dbReference>
<dbReference type="InterPro" id="IPR036412">
    <property type="entry name" value="HAD-like_sf"/>
</dbReference>
<dbReference type="SFLD" id="SFLDG01140">
    <property type="entry name" value="C2.B:_Phosphomannomutase_and_P"/>
    <property type="match status" value="1"/>
</dbReference>
<evidence type="ECO:0000256" key="3">
    <source>
        <dbReference type="ARBA" id="ARBA00022842"/>
    </source>
</evidence>
<dbReference type="eggNOG" id="COG3769">
    <property type="taxonomic scope" value="Bacteria"/>
</dbReference>
<dbReference type="GO" id="GO:0050531">
    <property type="term" value="F:mannosyl-3-phosphoglycerate phosphatase activity"/>
    <property type="evidence" value="ECO:0007669"/>
    <property type="project" value="InterPro"/>
</dbReference>
<evidence type="ECO:0000313" key="5">
    <source>
        <dbReference type="Proteomes" id="UP000030004"/>
    </source>
</evidence>
<name>A0A0A0ECX1_9RHOB</name>
<comment type="caution">
    <text evidence="4">The sequence shown here is derived from an EMBL/GenBank/DDBJ whole genome shotgun (WGS) entry which is preliminary data.</text>
</comment>
<dbReference type="Proteomes" id="UP000030004">
    <property type="component" value="Unassembled WGS sequence"/>
</dbReference>
<dbReference type="NCBIfam" id="TIGR01486">
    <property type="entry name" value="HAD-SF-IIB-MPGP"/>
    <property type="match status" value="1"/>
</dbReference>
<accession>A0A0A0ECX1</accession>
<evidence type="ECO:0000256" key="2">
    <source>
        <dbReference type="ARBA" id="ARBA00022801"/>
    </source>
</evidence>
<dbReference type="GO" id="GO:0005829">
    <property type="term" value="C:cytosol"/>
    <property type="evidence" value="ECO:0007669"/>
    <property type="project" value="TreeGrafter"/>
</dbReference>
<dbReference type="Gene3D" id="3.30.980.20">
    <property type="entry name" value="Putative mannosyl-3-phosphoglycerate phosphatase, domain 2"/>
    <property type="match status" value="1"/>
</dbReference>
<evidence type="ECO:0000313" key="4">
    <source>
        <dbReference type="EMBL" id="KGM48796.1"/>
    </source>
</evidence>
<dbReference type="Pfam" id="PF08282">
    <property type="entry name" value="Hydrolase_3"/>
    <property type="match status" value="2"/>
</dbReference>
<dbReference type="GO" id="GO:0000287">
    <property type="term" value="F:magnesium ion binding"/>
    <property type="evidence" value="ECO:0007669"/>
    <property type="project" value="TreeGrafter"/>
</dbReference>
<dbReference type="NCBIfam" id="TIGR01484">
    <property type="entry name" value="HAD-SF-IIB"/>
    <property type="match status" value="1"/>
</dbReference>
<dbReference type="EMBL" id="AQQX01000003">
    <property type="protein sequence ID" value="KGM48796.1"/>
    <property type="molecule type" value="Genomic_DNA"/>
</dbReference>
<dbReference type="GO" id="GO:0051479">
    <property type="term" value="P:mannosylglycerate biosynthetic process"/>
    <property type="evidence" value="ECO:0007669"/>
    <property type="project" value="InterPro"/>
</dbReference>
<sequence length="261" mass="27954">MTNPSLIVFTDLDGTLLDHHSYSWAPALPALAKLRAMGVPVVLASSKTAAEIAPLRNEMRLPHCPAIVENGAGLLPAKTDPDETGEDYARLRAALDTLPADLRTPFRGFGDMSPQEVADITGLPLDNARLARARAFSEPGLFDGTRETLQAFVAALEAKGLTARRGGRFLTLSFGGTKADRMDEIIKEYGNPTSIALGDAPNDVEMLERADHGVIIANPSGNALPLLAGEREGRILRSEKAGPDGWNEMMLRLVSTLTTSK</sequence>
<dbReference type="InterPro" id="IPR023214">
    <property type="entry name" value="HAD_sf"/>
</dbReference>
<keyword evidence="2" id="KW-0378">Hydrolase</keyword>
<evidence type="ECO:0000256" key="1">
    <source>
        <dbReference type="ARBA" id="ARBA00022723"/>
    </source>
</evidence>
<dbReference type="InterPro" id="IPR006379">
    <property type="entry name" value="HAD-SF_hydro_IIB"/>
</dbReference>
<protein>
    <submittedName>
        <fullName evidence="4">Mannosyl-3-phosphoglycerate phosphatase</fullName>
    </submittedName>
</protein>
<dbReference type="RefSeq" id="WP_043747559.1">
    <property type="nucleotide sequence ID" value="NZ_AQQX01000003.1"/>
</dbReference>
<dbReference type="AlphaFoldDB" id="A0A0A0ECX1"/>
<keyword evidence="1" id="KW-0479">Metal-binding</keyword>
<dbReference type="STRING" id="1461694.ATO9_08770"/>
<reference evidence="4 5" key="1">
    <citation type="journal article" date="2015" name="Antonie Van Leeuwenhoek">
        <title>Pseudooceanicola atlanticus gen. nov. sp. nov., isolated from surface seawater of the Atlantic Ocean and reclassification of Oceanicola batsensis, Oceanicola marinus, Oceanicola nitratireducens, Oceanicola nanhaiensis, Oceanicola antarcticus and Oceanicola flagellatus, as Pseudooceanicola batsensis comb. nov., Pseudooceanicola marinus comb. nov., Pseudooceanicola nitratireducens comb. nov., Pseudooceanicola nanhaiensis comb. nov., Pseudooceanicola antarcticus comb. nov., and Pseudooceanicola flagellatus comb. nov.</title>
        <authorList>
            <person name="Lai Q."/>
            <person name="Li G."/>
            <person name="Liu X."/>
            <person name="Du Y."/>
            <person name="Sun F."/>
            <person name="Shao Z."/>
        </authorList>
    </citation>
    <scope>NUCLEOTIDE SEQUENCE [LARGE SCALE GENOMIC DNA]</scope>
    <source>
        <strain evidence="4 5">22II-s11g</strain>
    </source>
</reference>
<organism evidence="4 5">
    <name type="scientific">Pseudooceanicola atlanticus</name>
    <dbReference type="NCBI Taxonomy" id="1461694"/>
    <lineage>
        <taxon>Bacteria</taxon>
        <taxon>Pseudomonadati</taxon>
        <taxon>Pseudomonadota</taxon>
        <taxon>Alphaproteobacteria</taxon>
        <taxon>Rhodobacterales</taxon>
        <taxon>Paracoccaceae</taxon>
        <taxon>Pseudooceanicola</taxon>
    </lineage>
</organism>
<keyword evidence="5" id="KW-1185">Reference proteome</keyword>
<dbReference type="OrthoDB" id="193379at2"/>
<keyword evidence="3" id="KW-0460">Magnesium</keyword>
<dbReference type="NCBIfam" id="NF001216">
    <property type="entry name" value="PRK00192.1-2"/>
    <property type="match status" value="1"/>
</dbReference>
<proteinExistence type="predicted"/>
<dbReference type="InterPro" id="IPR006381">
    <property type="entry name" value="HAD-SF-IIB-MPGP"/>
</dbReference>
<dbReference type="SFLD" id="SFLDS00003">
    <property type="entry name" value="Haloacid_Dehalogenase"/>
    <property type="match status" value="1"/>
</dbReference>
<gene>
    <name evidence="4" type="ORF">ATO9_08770</name>
</gene>
<dbReference type="Gene3D" id="3.40.50.1000">
    <property type="entry name" value="HAD superfamily/HAD-like"/>
    <property type="match status" value="1"/>
</dbReference>
<dbReference type="PANTHER" id="PTHR10000">
    <property type="entry name" value="PHOSPHOSERINE PHOSPHATASE"/>
    <property type="match status" value="1"/>
</dbReference>